<feature type="domain" description="Ferrous iron transporter FeoA-like" evidence="2">
    <location>
        <begin position="12"/>
        <end position="84"/>
    </location>
</feature>
<dbReference type="HOGENOM" id="CLU_150646_12_4_0"/>
<name>E8R210_ISOPI</name>
<evidence type="ECO:0000313" key="4">
    <source>
        <dbReference type="Proteomes" id="UP000008631"/>
    </source>
</evidence>
<protein>
    <submittedName>
        <fullName evidence="3">FeoA family protein</fullName>
    </submittedName>
</protein>
<dbReference type="eggNOG" id="COG1918">
    <property type="taxonomic scope" value="Bacteria"/>
</dbReference>
<reference evidence="3 4" key="2">
    <citation type="journal article" date="2011" name="Stand. Genomic Sci.">
        <title>Complete genome sequence of Isosphaera pallida type strain (IS1B).</title>
        <authorList>
            <consortium name="US DOE Joint Genome Institute (JGI-PGF)"/>
            <person name="Goker M."/>
            <person name="Cleland D."/>
            <person name="Saunders E."/>
            <person name="Lapidus A."/>
            <person name="Nolan M."/>
            <person name="Lucas S."/>
            <person name="Hammon N."/>
            <person name="Deshpande S."/>
            <person name="Cheng J.F."/>
            <person name="Tapia R."/>
            <person name="Han C."/>
            <person name="Goodwin L."/>
            <person name="Pitluck S."/>
            <person name="Liolios K."/>
            <person name="Pagani I."/>
            <person name="Ivanova N."/>
            <person name="Mavromatis K."/>
            <person name="Pati A."/>
            <person name="Chen A."/>
            <person name="Palaniappan K."/>
            <person name="Land M."/>
            <person name="Hauser L."/>
            <person name="Chang Y.J."/>
            <person name="Jeffries C.D."/>
            <person name="Detter J.C."/>
            <person name="Beck B."/>
            <person name="Woyke T."/>
            <person name="Bristow J."/>
            <person name="Eisen J.A."/>
            <person name="Markowitz V."/>
            <person name="Hugenholtz P."/>
            <person name="Kyrpides N.C."/>
            <person name="Klenk H.P."/>
        </authorList>
    </citation>
    <scope>NUCLEOTIDE SEQUENCE [LARGE SCALE GENOMIC DNA]</scope>
    <source>
        <strain evidence="4">ATCC 43644 / DSM 9630 / IS1B</strain>
    </source>
</reference>
<accession>E8R210</accession>
<dbReference type="Pfam" id="PF04023">
    <property type="entry name" value="FeoA"/>
    <property type="match status" value="1"/>
</dbReference>
<dbReference type="InParanoid" id="E8R210"/>
<dbReference type="AlphaFoldDB" id="E8R210"/>
<dbReference type="Gene3D" id="2.30.30.90">
    <property type="match status" value="1"/>
</dbReference>
<dbReference type="OrthoDB" id="9811076at2"/>
<dbReference type="Proteomes" id="UP000008631">
    <property type="component" value="Chromosome"/>
</dbReference>
<evidence type="ECO:0000256" key="1">
    <source>
        <dbReference type="ARBA" id="ARBA00023004"/>
    </source>
</evidence>
<dbReference type="InterPro" id="IPR038157">
    <property type="entry name" value="FeoA_core_dom"/>
</dbReference>
<dbReference type="PANTHER" id="PTHR42954">
    <property type="entry name" value="FE(2+) TRANSPORT PROTEIN A"/>
    <property type="match status" value="1"/>
</dbReference>
<reference key="1">
    <citation type="submission" date="2010-11" db="EMBL/GenBank/DDBJ databases">
        <title>The complete sequence of chromosome of Isophaera pallida ATCC 43644.</title>
        <authorList>
            <consortium name="US DOE Joint Genome Institute (JGI-PGF)"/>
            <person name="Lucas S."/>
            <person name="Copeland A."/>
            <person name="Lapidus A."/>
            <person name="Bruce D."/>
            <person name="Goodwin L."/>
            <person name="Pitluck S."/>
            <person name="Kyrpides N."/>
            <person name="Mavromatis K."/>
            <person name="Pagani I."/>
            <person name="Ivanova N."/>
            <person name="Saunders E."/>
            <person name="Brettin T."/>
            <person name="Detter J.C."/>
            <person name="Han C."/>
            <person name="Tapia R."/>
            <person name="Land M."/>
            <person name="Hauser L."/>
            <person name="Markowitz V."/>
            <person name="Cheng J.-F."/>
            <person name="Hugenholtz P."/>
            <person name="Woyke T."/>
            <person name="Wu D."/>
            <person name="Eisen J.A."/>
        </authorList>
    </citation>
    <scope>NUCLEOTIDE SEQUENCE</scope>
    <source>
        <strain>ATCC 43644</strain>
    </source>
</reference>
<dbReference type="SMART" id="SM00899">
    <property type="entry name" value="FeoA"/>
    <property type="match status" value="1"/>
</dbReference>
<evidence type="ECO:0000259" key="2">
    <source>
        <dbReference type="SMART" id="SM00899"/>
    </source>
</evidence>
<dbReference type="EMBL" id="CP002353">
    <property type="protein sequence ID" value="ADV62442.1"/>
    <property type="molecule type" value="Genomic_DNA"/>
</dbReference>
<evidence type="ECO:0000313" key="3">
    <source>
        <dbReference type="EMBL" id="ADV62442.1"/>
    </source>
</evidence>
<organism evidence="3 4">
    <name type="scientific">Isosphaera pallida (strain ATCC 43644 / DSM 9630 / IS1B)</name>
    <dbReference type="NCBI Taxonomy" id="575540"/>
    <lineage>
        <taxon>Bacteria</taxon>
        <taxon>Pseudomonadati</taxon>
        <taxon>Planctomycetota</taxon>
        <taxon>Planctomycetia</taxon>
        <taxon>Isosphaerales</taxon>
        <taxon>Isosphaeraceae</taxon>
        <taxon>Isosphaera</taxon>
    </lineage>
</organism>
<keyword evidence="1" id="KW-0408">Iron</keyword>
<dbReference type="InterPro" id="IPR052713">
    <property type="entry name" value="FeoA"/>
</dbReference>
<dbReference type="GO" id="GO:0046914">
    <property type="term" value="F:transition metal ion binding"/>
    <property type="evidence" value="ECO:0007669"/>
    <property type="project" value="InterPro"/>
</dbReference>
<dbReference type="STRING" id="575540.Isop_1861"/>
<dbReference type="SUPFAM" id="SSF50037">
    <property type="entry name" value="C-terminal domain of transcriptional repressors"/>
    <property type="match status" value="1"/>
</dbReference>
<dbReference type="InterPro" id="IPR007167">
    <property type="entry name" value="Fe-transptr_FeoA-like"/>
</dbReference>
<dbReference type="InterPro" id="IPR008988">
    <property type="entry name" value="Transcriptional_repressor_C"/>
</dbReference>
<dbReference type="PANTHER" id="PTHR42954:SF2">
    <property type="entry name" value="FE(2+) TRANSPORT PROTEIN A"/>
    <property type="match status" value="1"/>
</dbReference>
<sequence>MTDHPPETPPGWSLSRLSPGQTGRVLEIVGDDPISCRVLEMGMTPGVVVKMVGRAPLGDPLEFELRGYRLSLRRDEAERVRIEPPAIG</sequence>
<proteinExistence type="predicted"/>
<dbReference type="RefSeq" id="WP_013564730.1">
    <property type="nucleotide sequence ID" value="NC_014962.1"/>
</dbReference>
<keyword evidence="4" id="KW-1185">Reference proteome</keyword>
<dbReference type="KEGG" id="ipa:Isop_1861"/>
<gene>
    <name evidence="3" type="ordered locus">Isop_1861</name>
</gene>